<evidence type="ECO:0000313" key="11">
    <source>
        <dbReference type="Proteomes" id="UP000037237"/>
    </source>
</evidence>
<comment type="function">
    <text evidence="8">Involved in targeting and insertion of nascent membrane proteins into the cytoplasmic membrane. Acts as a receptor for the complex formed by the signal recognition particle (SRP) and the ribosome-nascent chain (RNC).</text>
</comment>
<reference evidence="10 11" key="1">
    <citation type="submission" date="2015-06" db="EMBL/GenBank/DDBJ databases">
        <title>New insights into the roles of widespread benthic archaea in carbon and nitrogen cycling.</title>
        <authorList>
            <person name="Lazar C.S."/>
            <person name="Baker B.J."/>
            <person name="Seitz K.W."/>
            <person name="Hyde A.S."/>
            <person name="Dick G.J."/>
            <person name="Hinrichs K.-U."/>
            <person name="Teske A.P."/>
        </authorList>
    </citation>
    <scope>NUCLEOTIDE SEQUENCE [LARGE SCALE GENOMIC DNA]</scope>
    <source>
        <strain evidence="10">SG8-32-1</strain>
    </source>
</reference>
<accession>A0A0M0BZZ1</accession>
<comment type="similarity">
    <text evidence="8">Belongs to the GTP-binding SRP family. FtsY subfamily.</text>
</comment>
<dbReference type="SUPFAM" id="SSF47364">
    <property type="entry name" value="Domain of the SRP/SRP receptor G-proteins"/>
    <property type="match status" value="1"/>
</dbReference>
<keyword evidence="10" id="KW-0132">Cell division</keyword>
<dbReference type="SMART" id="SM00382">
    <property type="entry name" value="AAA"/>
    <property type="match status" value="1"/>
</dbReference>
<evidence type="ECO:0000256" key="8">
    <source>
        <dbReference type="HAMAP-Rule" id="MF_00920"/>
    </source>
</evidence>
<evidence type="ECO:0000256" key="3">
    <source>
        <dbReference type="ARBA" id="ARBA00022741"/>
    </source>
</evidence>
<evidence type="ECO:0000256" key="7">
    <source>
        <dbReference type="ARBA" id="ARBA00023170"/>
    </source>
</evidence>
<dbReference type="Proteomes" id="UP000037237">
    <property type="component" value="Unassembled WGS sequence"/>
</dbReference>
<dbReference type="GO" id="GO:0005047">
    <property type="term" value="F:signal recognition particle binding"/>
    <property type="evidence" value="ECO:0007669"/>
    <property type="project" value="TreeGrafter"/>
</dbReference>
<evidence type="ECO:0000256" key="4">
    <source>
        <dbReference type="ARBA" id="ARBA00022801"/>
    </source>
</evidence>
<dbReference type="GO" id="GO:0005886">
    <property type="term" value="C:plasma membrane"/>
    <property type="evidence" value="ECO:0007669"/>
    <property type="project" value="UniProtKB-SubCell"/>
</dbReference>
<dbReference type="PATRIC" id="fig|1685124.3.peg.163"/>
<dbReference type="GO" id="GO:0003924">
    <property type="term" value="F:GTPase activity"/>
    <property type="evidence" value="ECO:0007669"/>
    <property type="project" value="UniProtKB-UniRule"/>
</dbReference>
<keyword evidence="2 8" id="KW-0963">Cytoplasm</keyword>
<proteinExistence type="inferred from homology"/>
<comment type="subcellular location">
    <subcellularLocation>
        <location evidence="8">Cell membrane</location>
        <topology evidence="8">Peripheral membrane protein</topology>
        <orientation evidence="8">Cytoplasmic side</orientation>
    </subcellularLocation>
    <subcellularLocation>
        <location evidence="8">Cytoplasm</location>
    </subcellularLocation>
</comment>
<keyword evidence="6 8" id="KW-0472">Membrane</keyword>
<dbReference type="InterPro" id="IPR027417">
    <property type="entry name" value="P-loop_NTPase"/>
</dbReference>
<comment type="catalytic activity">
    <reaction evidence="8">
        <text>GTP + H2O = GDP + phosphate + H(+)</text>
        <dbReference type="Rhea" id="RHEA:19669"/>
        <dbReference type="ChEBI" id="CHEBI:15377"/>
        <dbReference type="ChEBI" id="CHEBI:15378"/>
        <dbReference type="ChEBI" id="CHEBI:37565"/>
        <dbReference type="ChEBI" id="CHEBI:43474"/>
        <dbReference type="ChEBI" id="CHEBI:58189"/>
        <dbReference type="EC" id="3.6.5.4"/>
    </reaction>
</comment>
<dbReference type="GO" id="GO:0005525">
    <property type="term" value="F:GTP binding"/>
    <property type="evidence" value="ECO:0007669"/>
    <property type="project" value="UniProtKB-UniRule"/>
</dbReference>
<evidence type="ECO:0000313" key="10">
    <source>
        <dbReference type="EMBL" id="KON33746.1"/>
    </source>
</evidence>
<feature type="binding site" evidence="8">
    <location>
        <begin position="253"/>
        <end position="256"/>
    </location>
    <ligand>
        <name>GTP</name>
        <dbReference type="ChEBI" id="CHEBI:37565"/>
    </ligand>
</feature>
<dbReference type="FunFam" id="3.40.50.300:FF:000566">
    <property type="entry name" value="Signal recognition particle receptor subunit alpha"/>
    <property type="match status" value="1"/>
</dbReference>
<feature type="domain" description="SRP54-type proteins GTP-binding" evidence="9">
    <location>
        <begin position="274"/>
        <end position="287"/>
    </location>
</feature>
<organism evidence="10 11">
    <name type="scientific">miscellaneous Crenarchaeota group-1 archaeon SG8-32-1</name>
    <dbReference type="NCBI Taxonomy" id="1685124"/>
    <lineage>
        <taxon>Archaea</taxon>
        <taxon>Candidatus Bathyarchaeota</taxon>
        <taxon>MCG-1</taxon>
    </lineage>
</organism>
<dbReference type="InterPro" id="IPR036225">
    <property type="entry name" value="SRP/SRP_N"/>
</dbReference>
<dbReference type="PANTHER" id="PTHR43134">
    <property type="entry name" value="SIGNAL RECOGNITION PARTICLE RECEPTOR SUBUNIT ALPHA"/>
    <property type="match status" value="1"/>
</dbReference>
<dbReference type="InterPro" id="IPR013822">
    <property type="entry name" value="Signal_recog_particl_SRP54_hlx"/>
</dbReference>
<keyword evidence="4 8" id="KW-0378">Hydrolase</keyword>
<name>A0A0M0BZZ1_9ARCH</name>
<comment type="caution">
    <text evidence="10">The sequence shown here is derived from an EMBL/GenBank/DDBJ whole genome shotgun (WGS) entry which is preliminary data.</text>
</comment>
<feature type="binding site" evidence="8">
    <location>
        <begin position="195"/>
        <end position="199"/>
    </location>
    <ligand>
        <name>GTP</name>
        <dbReference type="ChEBI" id="CHEBI:37565"/>
    </ligand>
</feature>
<evidence type="ECO:0000256" key="5">
    <source>
        <dbReference type="ARBA" id="ARBA00023134"/>
    </source>
</evidence>
<dbReference type="EC" id="3.6.5.4" evidence="8"/>
<dbReference type="InterPro" id="IPR003593">
    <property type="entry name" value="AAA+_ATPase"/>
</dbReference>
<dbReference type="NCBIfam" id="TIGR00064">
    <property type="entry name" value="ftsY"/>
    <property type="match status" value="1"/>
</dbReference>
<dbReference type="Gene3D" id="1.20.120.140">
    <property type="entry name" value="Signal recognition particle SRP54, nucleotide-binding domain"/>
    <property type="match status" value="1"/>
</dbReference>
<dbReference type="Pfam" id="PF02881">
    <property type="entry name" value="SRP54_N"/>
    <property type="match status" value="1"/>
</dbReference>
<keyword evidence="7 8" id="KW-0675">Receptor</keyword>
<dbReference type="InterPro" id="IPR004390">
    <property type="entry name" value="SR_rcpt_FtsY"/>
</dbReference>
<dbReference type="InterPro" id="IPR000897">
    <property type="entry name" value="SRP54_GTPase_dom"/>
</dbReference>
<dbReference type="Gene3D" id="3.40.50.300">
    <property type="entry name" value="P-loop containing nucleotide triphosphate hydrolases"/>
    <property type="match status" value="1"/>
</dbReference>
<evidence type="ECO:0000256" key="2">
    <source>
        <dbReference type="ARBA" id="ARBA00022490"/>
    </source>
</evidence>
<comment type="subunit">
    <text evidence="8">Part of the signal recognition particle protein translocation system, which is composed of SRP and FtsY.</text>
</comment>
<dbReference type="EMBL" id="LFWU01000022">
    <property type="protein sequence ID" value="KON33746.1"/>
    <property type="molecule type" value="Genomic_DNA"/>
</dbReference>
<dbReference type="SMART" id="SM00963">
    <property type="entry name" value="SRP54_N"/>
    <property type="match status" value="1"/>
</dbReference>
<dbReference type="PANTHER" id="PTHR43134:SF1">
    <property type="entry name" value="SIGNAL RECOGNITION PARTICLE RECEPTOR SUBUNIT ALPHA"/>
    <property type="match status" value="1"/>
</dbReference>
<evidence type="ECO:0000256" key="6">
    <source>
        <dbReference type="ARBA" id="ARBA00023136"/>
    </source>
</evidence>
<keyword evidence="5 8" id="KW-0342">GTP-binding</keyword>
<keyword evidence="10" id="KW-0131">Cell cycle</keyword>
<dbReference type="SMART" id="SM00962">
    <property type="entry name" value="SRP54"/>
    <property type="match status" value="1"/>
</dbReference>
<dbReference type="InterPro" id="IPR042101">
    <property type="entry name" value="SRP54_N_sf"/>
</dbReference>
<dbReference type="PROSITE" id="PS00300">
    <property type="entry name" value="SRP54"/>
    <property type="match status" value="1"/>
</dbReference>
<sequence length="301" mass="33321">MFDRLRKGLSNAVSKIVVTELKAEKLRPILDDFRFSLIENDVAVSVAYYITDELENRLDGVQVKRISDRKDLVKDTLHQVLIEILTTKETINLIQLIEEKRKLKEPFSILFVGINGTGKTTSIAKVAKFLMKKGYSVVLAGSDTYRPGSIEQLEQHSKKLGVRMIKHDYGADPAAVAYDTISHAQSRGINVVLIDTAGRIQTDRNLMSELAKIKRVVSPDLTILVIDALIGNDAVLQAEEFHSSVTVDGSILTKVDADVKGGASLSVAHITGKPIIFIGVGQNYEDLEAFEPERFTNMILK</sequence>
<dbReference type="AlphaFoldDB" id="A0A0M0BZZ1"/>
<keyword evidence="3 8" id="KW-0547">Nucleotide-binding</keyword>
<dbReference type="Pfam" id="PF00448">
    <property type="entry name" value="SRP54"/>
    <property type="match status" value="1"/>
</dbReference>
<gene>
    <name evidence="8" type="primary">ftsY</name>
    <name evidence="10" type="ORF">AC477_01195</name>
</gene>
<dbReference type="GO" id="GO:0006614">
    <property type="term" value="P:SRP-dependent cotranslational protein targeting to membrane"/>
    <property type="evidence" value="ECO:0007669"/>
    <property type="project" value="InterPro"/>
</dbReference>
<evidence type="ECO:0000256" key="1">
    <source>
        <dbReference type="ARBA" id="ARBA00022475"/>
    </source>
</evidence>
<evidence type="ECO:0000259" key="9">
    <source>
        <dbReference type="PROSITE" id="PS00300"/>
    </source>
</evidence>
<dbReference type="HAMAP" id="MF_00920">
    <property type="entry name" value="FtsY"/>
    <property type="match status" value="1"/>
</dbReference>
<protein>
    <recommendedName>
        <fullName evidence="8">Signal recognition particle receptor FtsY</fullName>
        <shortName evidence="8">SRP receptor</shortName>
        <ecNumber evidence="8">3.6.5.4</ecNumber>
    </recommendedName>
</protein>
<dbReference type="GO" id="GO:0051301">
    <property type="term" value="P:cell division"/>
    <property type="evidence" value="ECO:0007669"/>
    <property type="project" value="UniProtKB-KW"/>
</dbReference>
<keyword evidence="1 8" id="KW-1003">Cell membrane</keyword>
<dbReference type="GO" id="GO:0005737">
    <property type="term" value="C:cytoplasm"/>
    <property type="evidence" value="ECO:0007669"/>
    <property type="project" value="UniProtKB-SubCell"/>
</dbReference>
<dbReference type="SUPFAM" id="SSF52540">
    <property type="entry name" value="P-loop containing nucleoside triphosphate hydrolases"/>
    <property type="match status" value="1"/>
</dbReference>
<feature type="binding site" evidence="8">
    <location>
        <begin position="113"/>
        <end position="120"/>
    </location>
    <ligand>
        <name>GTP</name>
        <dbReference type="ChEBI" id="CHEBI:37565"/>
    </ligand>
</feature>